<dbReference type="CDD" id="cd19339">
    <property type="entry name" value="Wnt_Wnt7"/>
    <property type="match status" value="1"/>
</dbReference>
<reference evidence="11 12" key="1">
    <citation type="submission" date="2024-02" db="EMBL/GenBank/DDBJ databases">
        <authorList>
            <person name="Daric V."/>
            <person name="Darras S."/>
        </authorList>
    </citation>
    <scope>NUCLEOTIDE SEQUENCE [LARGE SCALE GENOMIC DNA]</scope>
</reference>
<dbReference type="SMART" id="SM00097">
    <property type="entry name" value="WNT1"/>
    <property type="match status" value="1"/>
</dbReference>
<evidence type="ECO:0000256" key="2">
    <source>
        <dbReference type="ARBA" id="ARBA00005683"/>
    </source>
</evidence>
<evidence type="ECO:0000256" key="7">
    <source>
        <dbReference type="ARBA" id="ARBA00023157"/>
    </source>
</evidence>
<keyword evidence="12" id="KW-1185">Reference proteome</keyword>
<evidence type="ECO:0000313" key="12">
    <source>
        <dbReference type="Proteomes" id="UP001642483"/>
    </source>
</evidence>
<dbReference type="InterPro" id="IPR018161">
    <property type="entry name" value="Wnt_CS"/>
</dbReference>
<dbReference type="Pfam" id="PF00110">
    <property type="entry name" value="wnt"/>
    <property type="match status" value="1"/>
</dbReference>
<name>A0ABP0G485_CLALP</name>
<dbReference type="InterPro" id="IPR043158">
    <property type="entry name" value="Wnt_C"/>
</dbReference>
<comment type="caution">
    <text evidence="11">The sequence shown here is derived from an EMBL/GenBank/DDBJ whole genome shotgun (WGS) entry which is preliminary data.</text>
</comment>
<comment type="function">
    <text evidence="10">Ligand for members of the frizzled family of seven transmembrane receptors.</text>
</comment>
<keyword evidence="4" id="KW-0964">Secreted</keyword>
<keyword evidence="8" id="KW-0325">Glycoprotein</keyword>
<dbReference type="PRINTS" id="PR01349">
    <property type="entry name" value="WNTPROTEIN"/>
</dbReference>
<evidence type="ECO:0000256" key="4">
    <source>
        <dbReference type="ARBA" id="ARBA00022525"/>
    </source>
</evidence>
<evidence type="ECO:0000256" key="9">
    <source>
        <dbReference type="ARBA" id="ARBA00023288"/>
    </source>
</evidence>
<organism evidence="11 12">
    <name type="scientific">Clavelina lepadiformis</name>
    <name type="common">Light-bulb sea squirt</name>
    <name type="synonym">Ascidia lepadiformis</name>
    <dbReference type="NCBI Taxonomy" id="159417"/>
    <lineage>
        <taxon>Eukaryota</taxon>
        <taxon>Metazoa</taxon>
        <taxon>Chordata</taxon>
        <taxon>Tunicata</taxon>
        <taxon>Ascidiacea</taxon>
        <taxon>Aplousobranchia</taxon>
        <taxon>Clavelinidae</taxon>
        <taxon>Clavelina</taxon>
    </lineage>
</organism>
<keyword evidence="6 10" id="KW-0879">Wnt signaling pathway</keyword>
<sequence length="518" mass="59968">MTINEDKENVDKKYVQCGHTNEAARRRKLCFFHYCHIEHFLYAHYMLKELQMILLSVLLVEYSVQRYFIQKTILLMTTNPSERFVNCNLSKLSIKVMLDMILEIIFQDFYGKFHDANLQNDCGNTLETRKVALLNVHYSRRKQKLCRRSISNFQGNNKTSVASKRLWLYLFLLQEIALSSVIALGSSEFCKNIPGLTPQQRSMCQERPDAIVVVSEGAQLAISECRWQFRNNRWNCTSTGNKTLFGTELRIASKEKAFDYAIKSAGILYAIVTACGQGRLSDCGCDMKKGYYRTRRTTPKRRSPNQIEKNNGYITAWRWGGCSVDVTYGLNYSREFVNAREIRQNARSLMNIHNYEVGRMAVVKNLRRVCRCHGVSGSCTMRQCWITLPSFRHVGDVLRRKYEIARNVRAISVGPRGRPQFLILKHEARKKPFVRDLVYLDRSPSFCEKDVGRGILGTHGRQCNATTKSEKNCAFMCCNRGHYTVEYLKTEPCNCKFFWCCTVQCDYCTSNARNYTCN</sequence>
<keyword evidence="3 10" id="KW-0217">Developmental protein</keyword>
<evidence type="ECO:0000313" key="11">
    <source>
        <dbReference type="EMBL" id="CAK8685469.1"/>
    </source>
</evidence>
<dbReference type="InterPro" id="IPR005817">
    <property type="entry name" value="Wnt"/>
</dbReference>
<protein>
    <recommendedName>
        <fullName evidence="10">Protein Wnt</fullName>
    </recommendedName>
</protein>
<dbReference type="PANTHER" id="PTHR12027">
    <property type="entry name" value="WNT RELATED"/>
    <property type="match status" value="1"/>
</dbReference>
<accession>A0ABP0G485</accession>
<evidence type="ECO:0000256" key="10">
    <source>
        <dbReference type="RuleBase" id="RU003500"/>
    </source>
</evidence>
<keyword evidence="5" id="KW-0272">Extracellular matrix</keyword>
<keyword evidence="7" id="KW-1015">Disulfide bond</keyword>
<proteinExistence type="inferred from homology"/>
<comment type="subcellular location">
    <subcellularLocation>
        <location evidence="1 10">Secreted</location>
        <location evidence="1 10">Extracellular space</location>
        <location evidence="1 10">Extracellular matrix</location>
    </subcellularLocation>
</comment>
<dbReference type="Gene3D" id="3.30.2460.20">
    <property type="match status" value="1"/>
</dbReference>
<dbReference type="EMBL" id="CAWYQH010000100">
    <property type="protein sequence ID" value="CAK8685469.1"/>
    <property type="molecule type" value="Genomic_DNA"/>
</dbReference>
<evidence type="ECO:0000256" key="8">
    <source>
        <dbReference type="ARBA" id="ARBA00023180"/>
    </source>
</evidence>
<dbReference type="PROSITE" id="PS00246">
    <property type="entry name" value="WNT1"/>
    <property type="match status" value="1"/>
</dbReference>
<evidence type="ECO:0000256" key="1">
    <source>
        <dbReference type="ARBA" id="ARBA00004498"/>
    </source>
</evidence>
<gene>
    <name evidence="11" type="ORF">CVLEPA_LOCUS16598</name>
</gene>
<evidence type="ECO:0000256" key="5">
    <source>
        <dbReference type="ARBA" id="ARBA00022530"/>
    </source>
</evidence>
<comment type="similarity">
    <text evidence="2 10">Belongs to the Wnt family.</text>
</comment>
<evidence type="ECO:0000256" key="3">
    <source>
        <dbReference type="ARBA" id="ARBA00022473"/>
    </source>
</evidence>
<dbReference type="Proteomes" id="UP001642483">
    <property type="component" value="Unassembled WGS sequence"/>
</dbReference>
<evidence type="ECO:0000256" key="6">
    <source>
        <dbReference type="ARBA" id="ARBA00022687"/>
    </source>
</evidence>
<dbReference type="PANTHER" id="PTHR12027:SF112">
    <property type="entry name" value="PROTEIN WNT-2"/>
    <property type="match status" value="1"/>
</dbReference>
<keyword evidence="9" id="KW-0449">Lipoprotein</keyword>